<comment type="caution">
    <text evidence="2">The sequence shown here is derived from an EMBL/GenBank/DDBJ whole genome shotgun (WGS) entry which is preliminary data.</text>
</comment>
<gene>
    <name evidence="2" type="ORF">ABB37_08337</name>
</gene>
<accession>A0A0N0VDJ8</accession>
<feature type="region of interest" description="Disordered" evidence="1">
    <location>
        <begin position="1"/>
        <end position="26"/>
    </location>
</feature>
<sequence>MENEEGSGHPQRAPAPSATARPPTSTVAAVSDASVVAQLLEASREYDAAKSEENYTRLLLRDELLRSSATVRGASSAARHRLHRHHAALRHVSLSHPLAQAALEQHVRFVGRGQRRSRHVASRDSQAADALDVLREVEAFLTTPHFTWWMNTVAASGPLRCSPPPPDSPGATYVDPAEKHADALTGPTHSPLPPAALQTTVERLREQRSEGAVAAAELDTLLSAVEAVEDEEVTAAAYAEKRKTADAAAYAAAKRATLAGCPLPDGGAPSPVSVHPTSGCSPSPAAVNAAAAPLCTEGQLEDVDLVMQPVLGGGVRLARLHPNTTTDGDAPDCLTCVVCELEGVLTADDVRTEDRYDVLVACATCGALVHQCCACTGEACGEARNFCCRHCLHRAE</sequence>
<proteinExistence type="predicted"/>
<evidence type="ECO:0000313" key="2">
    <source>
        <dbReference type="EMBL" id="KPA75821.1"/>
    </source>
</evidence>
<dbReference type="VEuPathDB" id="TriTrypDB:LpyrH10_23_1220"/>
<organism evidence="2 3">
    <name type="scientific">Leptomonas pyrrhocoris</name>
    <name type="common">Firebug parasite</name>
    <dbReference type="NCBI Taxonomy" id="157538"/>
    <lineage>
        <taxon>Eukaryota</taxon>
        <taxon>Discoba</taxon>
        <taxon>Euglenozoa</taxon>
        <taxon>Kinetoplastea</taxon>
        <taxon>Metakinetoplastina</taxon>
        <taxon>Trypanosomatida</taxon>
        <taxon>Trypanosomatidae</taxon>
        <taxon>Leishmaniinae</taxon>
        <taxon>Leptomonas</taxon>
    </lineage>
</organism>
<evidence type="ECO:0000256" key="1">
    <source>
        <dbReference type="SAM" id="MobiDB-lite"/>
    </source>
</evidence>
<dbReference type="RefSeq" id="XP_015654260.1">
    <property type="nucleotide sequence ID" value="XM_015807311.1"/>
</dbReference>
<dbReference type="OMA" id="EDELHPC"/>
<dbReference type="GeneID" id="26908622"/>
<evidence type="ECO:0000313" key="3">
    <source>
        <dbReference type="Proteomes" id="UP000037923"/>
    </source>
</evidence>
<protein>
    <submittedName>
        <fullName evidence="2">Uncharacterized protein</fullName>
    </submittedName>
</protein>
<name>A0A0N0VDJ8_LEPPY</name>
<dbReference type="Proteomes" id="UP000037923">
    <property type="component" value="Unassembled WGS sequence"/>
</dbReference>
<dbReference type="EMBL" id="LGTL01000023">
    <property type="protein sequence ID" value="KPA75821.1"/>
    <property type="molecule type" value="Genomic_DNA"/>
</dbReference>
<keyword evidence="3" id="KW-1185">Reference proteome</keyword>
<reference evidence="2 3" key="1">
    <citation type="submission" date="2015-07" db="EMBL/GenBank/DDBJ databases">
        <title>High-quality genome of monoxenous trypanosomatid Leptomonas pyrrhocoris.</title>
        <authorList>
            <person name="Flegontov P."/>
            <person name="Butenko A."/>
            <person name="Firsov S."/>
            <person name="Vlcek C."/>
            <person name="Logacheva M.D."/>
            <person name="Field M."/>
            <person name="Filatov D."/>
            <person name="Flegontova O."/>
            <person name="Gerasimov E."/>
            <person name="Jackson A.P."/>
            <person name="Kelly S."/>
            <person name="Opperdoes F."/>
            <person name="O'Reilly A."/>
            <person name="Votypka J."/>
            <person name="Yurchenko V."/>
            <person name="Lukes J."/>
        </authorList>
    </citation>
    <scope>NUCLEOTIDE SEQUENCE [LARGE SCALE GENOMIC DNA]</scope>
    <source>
        <strain evidence="2">H10</strain>
    </source>
</reference>
<feature type="compositionally biased region" description="Low complexity" evidence="1">
    <location>
        <begin position="12"/>
        <end position="26"/>
    </location>
</feature>
<dbReference type="OrthoDB" id="10618097at2759"/>
<dbReference type="AlphaFoldDB" id="A0A0N0VDJ8"/>